<dbReference type="EMBL" id="MKKU01001429">
    <property type="protein sequence ID" value="RNE95469.1"/>
    <property type="molecule type" value="Genomic_DNA"/>
</dbReference>
<protein>
    <submittedName>
        <fullName evidence="1">Uncharacterized protein</fullName>
    </submittedName>
</protein>
<dbReference type="Proteomes" id="UP000284403">
    <property type="component" value="Unassembled WGS sequence"/>
</dbReference>
<proteinExistence type="predicted"/>
<evidence type="ECO:0000313" key="2">
    <source>
        <dbReference type="Proteomes" id="UP000284403"/>
    </source>
</evidence>
<dbReference type="GeneID" id="40323620"/>
<organism evidence="1 2">
    <name type="scientific">Trypanosoma conorhini</name>
    <dbReference type="NCBI Taxonomy" id="83891"/>
    <lineage>
        <taxon>Eukaryota</taxon>
        <taxon>Discoba</taxon>
        <taxon>Euglenozoa</taxon>
        <taxon>Kinetoplastea</taxon>
        <taxon>Metakinetoplastina</taxon>
        <taxon>Trypanosomatida</taxon>
        <taxon>Trypanosomatidae</taxon>
        <taxon>Trypanosoma</taxon>
    </lineage>
</organism>
<gene>
    <name evidence="1" type="ORF">Tco025E_10009</name>
</gene>
<evidence type="ECO:0000313" key="1">
    <source>
        <dbReference type="EMBL" id="RNE95469.1"/>
    </source>
</evidence>
<dbReference type="AlphaFoldDB" id="A0A3R7M3I0"/>
<reference evidence="1 2" key="1">
    <citation type="journal article" date="2018" name="BMC Genomics">
        <title>Genomic comparison of Trypanosoma conorhini and Trypanosoma rangeli to Trypanosoma cruzi strains of high and low virulence.</title>
        <authorList>
            <person name="Bradwell K.R."/>
            <person name="Koparde V.N."/>
            <person name="Matveyev A.V."/>
            <person name="Serrano M.G."/>
            <person name="Alves J.M."/>
            <person name="Parikh H."/>
            <person name="Huang B."/>
            <person name="Lee V."/>
            <person name="Espinosa-Alvarez O."/>
            <person name="Ortiz P.A."/>
            <person name="Costa-Martins A.G."/>
            <person name="Teixeira M.M."/>
            <person name="Buck G.A."/>
        </authorList>
    </citation>
    <scope>NUCLEOTIDE SEQUENCE [LARGE SCALE GENOMIC DNA]</scope>
    <source>
        <strain evidence="1 2">025E</strain>
    </source>
</reference>
<accession>A0A3R7M3I0</accession>
<keyword evidence="2" id="KW-1185">Reference proteome</keyword>
<name>A0A3R7M3I0_9TRYP</name>
<dbReference type="RefSeq" id="XP_029223067.1">
    <property type="nucleotide sequence ID" value="XM_029376802.1"/>
</dbReference>
<sequence>MAWVHLRRSEATQRSGMDDEADALRSLRVKGPRSAGLRRVLPVAWGGRVARDGCFALAAISSPFRGFWECAGCGACVCLCGCGPLIEHPGGCPFTPRGPPSRSV</sequence>
<comment type="caution">
    <text evidence="1">The sequence shown here is derived from an EMBL/GenBank/DDBJ whole genome shotgun (WGS) entry which is preliminary data.</text>
</comment>